<accession>A0A9X3N9U9</accession>
<comment type="caution">
    <text evidence="2">The sequence shown here is derived from an EMBL/GenBank/DDBJ whole genome shotgun (WGS) entry which is preliminary data.</text>
</comment>
<dbReference type="Proteomes" id="UP001147653">
    <property type="component" value="Unassembled WGS sequence"/>
</dbReference>
<evidence type="ECO:0008006" key="4">
    <source>
        <dbReference type="Google" id="ProtNLM"/>
    </source>
</evidence>
<evidence type="ECO:0000313" key="2">
    <source>
        <dbReference type="EMBL" id="MDA0182453.1"/>
    </source>
</evidence>
<evidence type="ECO:0000313" key="3">
    <source>
        <dbReference type="Proteomes" id="UP001147653"/>
    </source>
</evidence>
<dbReference type="EMBL" id="JAPDDP010000036">
    <property type="protein sequence ID" value="MDA0182453.1"/>
    <property type="molecule type" value="Genomic_DNA"/>
</dbReference>
<sequence>MSRIHLAAIAATVVCAFMFTGVAQAQEAVPLTQKVALTGTKGFKGTYTIEKFVSQGGKLFAVGKVVGKATGGKRVTKENVKLPAAVSSGAAQASQLPPIPGACQVLNLVLGPINLNLLGLSVRTNQINLRIDAVPGAGNLLGNLLCGITGILDPNALANTPLGQLAQILNALLALSPRT</sequence>
<gene>
    <name evidence="2" type="ORF">OJ997_19245</name>
</gene>
<reference evidence="2" key="1">
    <citation type="submission" date="2022-10" db="EMBL/GenBank/DDBJ databases">
        <title>The WGS of Solirubrobacter phytolaccae KCTC 29190.</title>
        <authorList>
            <person name="Jiang Z."/>
        </authorList>
    </citation>
    <scope>NUCLEOTIDE SEQUENCE</scope>
    <source>
        <strain evidence="2">KCTC 29190</strain>
    </source>
</reference>
<feature type="chain" id="PRO_5040864109" description="ABC transporter substrate-binding protein" evidence="1">
    <location>
        <begin position="26"/>
        <end position="179"/>
    </location>
</feature>
<keyword evidence="3" id="KW-1185">Reference proteome</keyword>
<organism evidence="2 3">
    <name type="scientific">Solirubrobacter phytolaccae</name>
    <dbReference type="NCBI Taxonomy" id="1404360"/>
    <lineage>
        <taxon>Bacteria</taxon>
        <taxon>Bacillati</taxon>
        <taxon>Actinomycetota</taxon>
        <taxon>Thermoleophilia</taxon>
        <taxon>Solirubrobacterales</taxon>
        <taxon>Solirubrobacteraceae</taxon>
        <taxon>Solirubrobacter</taxon>
    </lineage>
</organism>
<dbReference type="AlphaFoldDB" id="A0A9X3N9U9"/>
<protein>
    <recommendedName>
        <fullName evidence="4">ABC transporter substrate-binding protein</fullName>
    </recommendedName>
</protein>
<proteinExistence type="predicted"/>
<name>A0A9X3N9U9_9ACTN</name>
<dbReference type="RefSeq" id="WP_270026821.1">
    <property type="nucleotide sequence ID" value="NZ_JAPDDP010000036.1"/>
</dbReference>
<keyword evidence="1" id="KW-0732">Signal</keyword>
<evidence type="ECO:0000256" key="1">
    <source>
        <dbReference type="SAM" id="SignalP"/>
    </source>
</evidence>
<feature type="signal peptide" evidence="1">
    <location>
        <begin position="1"/>
        <end position="25"/>
    </location>
</feature>